<dbReference type="PROSITE" id="PS50181">
    <property type="entry name" value="FBOX"/>
    <property type="match status" value="1"/>
</dbReference>
<feature type="domain" description="F-box" evidence="1">
    <location>
        <begin position="92"/>
        <end position="128"/>
    </location>
</feature>
<dbReference type="Pfam" id="PF00646">
    <property type="entry name" value="F-box"/>
    <property type="match status" value="1"/>
</dbReference>
<reference evidence="2" key="1">
    <citation type="journal article" date="2013" name="New Phytol.">
        <title>Plant Defensin type 1 (PDF1): protein promiscuity and expression variation within the Arabidopsis genus shed light on zinc tolerance acquisition in Arabidopsis halleri.</title>
        <authorList>
            <person name="Shahzad Z."/>
            <person name="Ranwez V."/>
            <person name="Fizames C."/>
            <person name="Marques L."/>
            <person name="Le Martret B."/>
            <person name="Alassimone J."/>
            <person name="Gode C."/>
            <person name="Lacombe E."/>
            <person name="Castillo T."/>
            <person name="Saumitou-Laprade P."/>
            <person name="Berthomieu P."/>
            <person name="Gosti F."/>
        </authorList>
    </citation>
    <scope>NUCLEOTIDE SEQUENCE</scope>
    <source>
        <tissue evidence="2">Leaves</tissue>
    </source>
</reference>
<dbReference type="PANTHER" id="PTHR31900:SF33">
    <property type="entry name" value="PROTEIN WITH RNI-LIKE_FBD-LIKE DOMAIN"/>
    <property type="match status" value="1"/>
</dbReference>
<dbReference type="AlphaFoldDB" id="I0J3I6"/>
<dbReference type="Pfam" id="PF24758">
    <property type="entry name" value="LRR_At5g56370"/>
    <property type="match status" value="1"/>
</dbReference>
<dbReference type="SMART" id="SM00579">
    <property type="entry name" value="FBD"/>
    <property type="match status" value="1"/>
</dbReference>
<evidence type="ECO:0000313" key="2">
    <source>
        <dbReference type="EMBL" id="CCD74546.1"/>
    </source>
</evidence>
<dbReference type="Gene3D" id="1.20.1280.50">
    <property type="match status" value="1"/>
</dbReference>
<dbReference type="InterPro" id="IPR032675">
    <property type="entry name" value="LRR_dom_sf"/>
</dbReference>
<dbReference type="InterPro" id="IPR050232">
    <property type="entry name" value="FBL13/AtMIF1-like"/>
</dbReference>
<name>I0J3I6_ARAHH</name>
<evidence type="ECO:0000259" key="1">
    <source>
        <dbReference type="PROSITE" id="PS50181"/>
    </source>
</evidence>
<accession>I0J3I6</accession>
<dbReference type="SUPFAM" id="SSF81383">
    <property type="entry name" value="F-box domain"/>
    <property type="match status" value="1"/>
</dbReference>
<dbReference type="InterPro" id="IPR001810">
    <property type="entry name" value="F-box_dom"/>
</dbReference>
<dbReference type="SUPFAM" id="SSF52047">
    <property type="entry name" value="RNI-like"/>
    <property type="match status" value="1"/>
</dbReference>
<dbReference type="InterPro" id="IPR036047">
    <property type="entry name" value="F-box-like_dom_sf"/>
</dbReference>
<sequence>MGWFMEEPLKASIQHGSSFRPVVSFALVEEELSLKTAICAALAVGVSKLAYYSDWQELPLLLNVGGHTFDVEDIVYDIRSMKTKISFLAMNCDRISELPDSLLTQILSYLPTKDSVKTSLLSKRWEFLWLRVPVLDLKVSDFPDENYASFIDNFLEFNRNSRMRKFKLKYDEYTYDDDRLAGWVVTTVDRGIQHLDANGFETDMCIREFMPQNIYKSNTLVSLVLVTVGIENPEFVVSLPSLKKMHLEDVWYWDDPLVIEKVISGCPVLEDLVLIRAIDFCNLDDLRFLRVRSQTLKSFRLTFEYSMAGTYFSVEIDAPRLEYLNFNDNQSDMIVVKNLNSLSMIDIDTEFNVKFGGSPLEPEDLRKRDIIREFLTGISCVRHMIISQRTLEVLDRYSKLGPIPRFDNLYRLQAAFSRSMLQLLLVFLESCPNLENLILDFAVSTEPEQDGLTYVPQCLLSSLECVEIRELILGEGTGKKLVSYFLENSVVLQKLILRFKDSSKASEDSDIFKELRSFTKRSRSCEVIIH</sequence>
<dbReference type="PANTHER" id="PTHR31900">
    <property type="entry name" value="F-BOX/RNI SUPERFAMILY PROTEIN-RELATED"/>
    <property type="match status" value="1"/>
</dbReference>
<dbReference type="Pfam" id="PF08387">
    <property type="entry name" value="FBD"/>
    <property type="match status" value="1"/>
</dbReference>
<dbReference type="InterPro" id="IPR006566">
    <property type="entry name" value="FBD"/>
</dbReference>
<proteinExistence type="predicted"/>
<protein>
    <submittedName>
        <fullName evidence="2">F-box family protein</fullName>
    </submittedName>
</protein>
<dbReference type="InterPro" id="IPR053781">
    <property type="entry name" value="F-box_AtFBL13-like"/>
</dbReference>
<organism evidence="2">
    <name type="scientific">Arabidopsis halleri subsp. halleri</name>
    <name type="common">Arabis halleri</name>
    <dbReference type="NCBI Taxonomy" id="81971"/>
    <lineage>
        <taxon>Eukaryota</taxon>
        <taxon>Viridiplantae</taxon>
        <taxon>Streptophyta</taxon>
        <taxon>Embryophyta</taxon>
        <taxon>Tracheophyta</taxon>
        <taxon>Spermatophyta</taxon>
        <taxon>Magnoliopsida</taxon>
        <taxon>eudicotyledons</taxon>
        <taxon>Gunneridae</taxon>
        <taxon>Pentapetalae</taxon>
        <taxon>rosids</taxon>
        <taxon>malvids</taxon>
        <taxon>Brassicales</taxon>
        <taxon>Brassicaceae</taxon>
        <taxon>Camelineae</taxon>
        <taxon>Arabidopsis</taxon>
    </lineage>
</organism>
<dbReference type="SMART" id="SM00256">
    <property type="entry name" value="FBOX"/>
    <property type="match status" value="1"/>
</dbReference>
<dbReference type="Gene3D" id="3.80.10.10">
    <property type="entry name" value="Ribonuclease Inhibitor"/>
    <property type="match status" value="1"/>
</dbReference>
<dbReference type="CDD" id="cd22160">
    <property type="entry name" value="F-box_AtFBL13-like"/>
    <property type="match status" value="1"/>
</dbReference>
<dbReference type="EMBL" id="HE601752">
    <property type="protein sequence ID" value="CCD74546.1"/>
    <property type="molecule type" value="Genomic_DNA"/>
</dbReference>
<dbReference type="InterPro" id="IPR055411">
    <property type="entry name" value="LRR_FXL15/At3g58940/PEG3-like"/>
</dbReference>